<dbReference type="PANTHER" id="PTHR43065:SF48">
    <property type="entry name" value="HISTIDINE KINASE"/>
    <property type="match status" value="1"/>
</dbReference>
<dbReference type="InterPro" id="IPR003661">
    <property type="entry name" value="HisK_dim/P_dom"/>
</dbReference>
<accession>A0A930VD82</accession>
<dbReference type="SMART" id="SM00091">
    <property type="entry name" value="PAS"/>
    <property type="match status" value="3"/>
</dbReference>
<dbReference type="AlphaFoldDB" id="A0A930VD82"/>
<dbReference type="Proteomes" id="UP000640489">
    <property type="component" value="Unassembled WGS sequence"/>
</dbReference>
<keyword evidence="5" id="KW-0902">Two-component regulatory system</keyword>
<dbReference type="InterPro" id="IPR000014">
    <property type="entry name" value="PAS"/>
</dbReference>
<keyword evidence="4" id="KW-0418">Kinase</keyword>
<evidence type="ECO:0000256" key="3">
    <source>
        <dbReference type="ARBA" id="ARBA00022553"/>
    </source>
</evidence>
<gene>
    <name evidence="8" type="ORF">ISU07_06190</name>
</gene>
<dbReference type="InterPro" id="IPR003594">
    <property type="entry name" value="HATPase_dom"/>
</dbReference>
<dbReference type="SUPFAM" id="SSF55785">
    <property type="entry name" value="PYP-like sensor domain (PAS domain)"/>
    <property type="match status" value="3"/>
</dbReference>
<evidence type="ECO:0000313" key="9">
    <source>
        <dbReference type="Proteomes" id="UP000640489"/>
    </source>
</evidence>
<dbReference type="InterPro" id="IPR005467">
    <property type="entry name" value="His_kinase_dom"/>
</dbReference>
<dbReference type="EMBL" id="JADKPN010000002">
    <property type="protein sequence ID" value="MBF4762710.1"/>
    <property type="molecule type" value="Genomic_DNA"/>
</dbReference>
<proteinExistence type="predicted"/>
<evidence type="ECO:0000256" key="6">
    <source>
        <dbReference type="SAM" id="MobiDB-lite"/>
    </source>
</evidence>
<organism evidence="8 9">
    <name type="scientific">Nocardioides islandensis</name>
    <dbReference type="NCBI Taxonomy" id="433663"/>
    <lineage>
        <taxon>Bacteria</taxon>
        <taxon>Bacillati</taxon>
        <taxon>Actinomycetota</taxon>
        <taxon>Actinomycetes</taxon>
        <taxon>Propionibacteriales</taxon>
        <taxon>Nocardioidaceae</taxon>
        <taxon>Nocardioides</taxon>
    </lineage>
</organism>
<comment type="catalytic activity">
    <reaction evidence="1">
        <text>ATP + protein L-histidine = ADP + protein N-phospho-L-histidine.</text>
        <dbReference type="EC" id="2.7.13.3"/>
    </reaction>
</comment>
<dbReference type="Gene3D" id="1.10.287.130">
    <property type="match status" value="1"/>
</dbReference>
<evidence type="ECO:0000256" key="5">
    <source>
        <dbReference type="ARBA" id="ARBA00023012"/>
    </source>
</evidence>
<dbReference type="Gene3D" id="3.30.450.20">
    <property type="entry name" value="PAS domain"/>
    <property type="match status" value="3"/>
</dbReference>
<evidence type="ECO:0000256" key="1">
    <source>
        <dbReference type="ARBA" id="ARBA00000085"/>
    </source>
</evidence>
<reference evidence="8" key="1">
    <citation type="submission" date="2020-11" db="EMBL/GenBank/DDBJ databases">
        <title>Nocardioides sp. nov., isolated from Soil of Cynanchum wilfordii Hemsley rhizosphere.</title>
        <authorList>
            <person name="Lee J.-S."/>
            <person name="Suh M.K."/>
            <person name="Kim J.-S."/>
        </authorList>
    </citation>
    <scope>NUCLEOTIDE SEQUENCE</scope>
    <source>
        <strain evidence="8">KCTC 19275</strain>
    </source>
</reference>
<dbReference type="SMART" id="SM00387">
    <property type="entry name" value="HATPase_c"/>
    <property type="match status" value="1"/>
</dbReference>
<dbReference type="GO" id="GO:0000155">
    <property type="term" value="F:phosphorelay sensor kinase activity"/>
    <property type="evidence" value="ECO:0007669"/>
    <property type="project" value="InterPro"/>
</dbReference>
<dbReference type="InterPro" id="IPR004358">
    <property type="entry name" value="Sig_transdc_His_kin-like_C"/>
</dbReference>
<sequence length="673" mass="72626">MVVLDPSGLVSRLPVGVVTVDTAGRVTFANPRLTELVGVDSAVGYHLDVLLGLPGAFAAIAEKAAEASTTPIELSCRLAFGREVMMSATGRVQDDGSVLAVLADDTAHHSSRRLHDEQTQALRLLAEFPEKNPGPVGRVSRDGTVVMANAAARTFLGEQEIRGRSWVDLCPGMTWDLWERILDSGERITHEADRGGVCILFSHVVADAGDLVFVYGADVTARREDERLLAQQAAQLAEVARFPEMNPGPVLRMGPDARVLMANAAARRVFGEHLIGKSWLDLCPGADTALWQEVEAAEDVRFHEARIGERSFVLAHRWDPRTQLMFVFGADVTAQKVAERALRQSERMATLGTLAAGIAHELNNPAAATGRAADQLATAFATLEEAHLLLDQAGLSPDARALLHDLQQRAQDQAGRPSELSTMERSDREADFEDWLDDHDVADAWSLAPGLVAQDLTVADLDTLEKTLGPGHLAAALTWSTAAHRVHTLANEIGQGSGRISEIVQAMKSYSYLGQAPVQAVDVHEALDSTLVILRNKLKTGVDVRREYEPNLPAIAAYGSELNQVWTNLLDNAADAMGGHGTIVIRTRGDGDHVVVEIEDDGPGVPEEIQHQVFDPFFTTKEPGKGTGLGLSTSYSIVTEKHHGSMTLNSRPGFTTFSVRLPIDAPSQEVTDA</sequence>
<feature type="region of interest" description="Disordered" evidence="6">
    <location>
        <begin position="408"/>
        <end position="429"/>
    </location>
</feature>
<dbReference type="InterPro" id="IPR035965">
    <property type="entry name" value="PAS-like_dom_sf"/>
</dbReference>
<name>A0A930VD82_9ACTN</name>
<dbReference type="EC" id="2.7.13.3" evidence="2"/>
<dbReference type="Pfam" id="PF13188">
    <property type="entry name" value="PAS_8"/>
    <property type="match status" value="1"/>
</dbReference>
<dbReference type="CDD" id="cd00082">
    <property type="entry name" value="HisKA"/>
    <property type="match status" value="1"/>
</dbReference>
<comment type="caution">
    <text evidence="8">The sequence shown here is derived from an EMBL/GenBank/DDBJ whole genome shotgun (WGS) entry which is preliminary data.</text>
</comment>
<keyword evidence="9" id="KW-1185">Reference proteome</keyword>
<evidence type="ECO:0000256" key="2">
    <source>
        <dbReference type="ARBA" id="ARBA00012438"/>
    </source>
</evidence>
<protein>
    <recommendedName>
        <fullName evidence="2">histidine kinase</fullName>
        <ecNumber evidence="2">2.7.13.3</ecNumber>
    </recommendedName>
</protein>
<dbReference type="PANTHER" id="PTHR43065">
    <property type="entry name" value="SENSOR HISTIDINE KINASE"/>
    <property type="match status" value="1"/>
</dbReference>
<dbReference type="PRINTS" id="PR00344">
    <property type="entry name" value="BCTRLSENSOR"/>
</dbReference>
<evidence type="ECO:0000313" key="8">
    <source>
        <dbReference type="EMBL" id="MBF4762710.1"/>
    </source>
</evidence>
<evidence type="ECO:0000259" key="7">
    <source>
        <dbReference type="PROSITE" id="PS50109"/>
    </source>
</evidence>
<evidence type="ECO:0000256" key="4">
    <source>
        <dbReference type="ARBA" id="ARBA00022777"/>
    </source>
</evidence>
<keyword evidence="4" id="KW-0808">Transferase</keyword>
<dbReference type="SUPFAM" id="SSF55874">
    <property type="entry name" value="ATPase domain of HSP90 chaperone/DNA topoisomerase II/histidine kinase"/>
    <property type="match status" value="1"/>
</dbReference>
<dbReference type="CDD" id="cd00130">
    <property type="entry name" value="PAS"/>
    <property type="match status" value="2"/>
</dbReference>
<dbReference type="Gene3D" id="3.30.565.10">
    <property type="entry name" value="Histidine kinase-like ATPase, C-terminal domain"/>
    <property type="match status" value="1"/>
</dbReference>
<keyword evidence="3" id="KW-0597">Phosphoprotein</keyword>
<feature type="domain" description="Histidine kinase" evidence="7">
    <location>
        <begin position="499"/>
        <end position="665"/>
    </location>
</feature>
<dbReference type="RefSeq" id="WP_194696805.1">
    <property type="nucleotide sequence ID" value="NZ_JADKPN010000002.1"/>
</dbReference>
<dbReference type="InterPro" id="IPR036890">
    <property type="entry name" value="HATPase_C_sf"/>
</dbReference>
<dbReference type="Pfam" id="PF08448">
    <property type="entry name" value="PAS_4"/>
    <property type="match status" value="1"/>
</dbReference>
<dbReference type="PROSITE" id="PS50109">
    <property type="entry name" value="HIS_KIN"/>
    <property type="match status" value="1"/>
</dbReference>
<dbReference type="Pfam" id="PF02518">
    <property type="entry name" value="HATPase_c"/>
    <property type="match status" value="1"/>
</dbReference>
<dbReference type="InterPro" id="IPR013656">
    <property type="entry name" value="PAS_4"/>
</dbReference>